<gene>
    <name evidence="1" type="ORF">NL394_03520</name>
</gene>
<dbReference type="EMBL" id="CP101185">
    <property type="protein sequence ID" value="UYV98315.1"/>
    <property type="molecule type" value="Genomic_DNA"/>
</dbReference>
<accession>A0AAX3EJP7</accession>
<sequence>MLRARPIHFTSRLEPWVELLEALGLVATSEARDRVEFDAGSGRLALLRVSHQQSEPRDGSTAFGVEVGVLEEFARRTRDDGTRATVTESAQGETVHVIGRDGFSFFAGQAQRAPDGSWATSDKADPALAVVATWVSPDVDGSARELANIGARPRTADDESATFTTKNGGILQVIHGTAPESGDLAFEYDGGLEPLLERLHEGGIDARIDDDVLYVANPDAVGGSAPASMVIRKPAPGK</sequence>
<evidence type="ECO:0008006" key="3">
    <source>
        <dbReference type="Google" id="ProtNLM"/>
    </source>
</evidence>
<dbReference type="RefSeq" id="WP_069694648.1">
    <property type="nucleotide sequence ID" value="NZ_CP043010.1"/>
</dbReference>
<dbReference type="AlphaFoldDB" id="A0AAX3EJP7"/>
<protein>
    <recommendedName>
        <fullName evidence="3">VOC domain-containing protein</fullName>
    </recommendedName>
</protein>
<evidence type="ECO:0000313" key="1">
    <source>
        <dbReference type="EMBL" id="UYV98315.1"/>
    </source>
</evidence>
<reference evidence="1" key="1">
    <citation type="submission" date="2022-07" db="EMBL/GenBank/DDBJ databases">
        <authorList>
            <person name="Wu T."/>
        </authorList>
    </citation>
    <scope>NUCLEOTIDE SEQUENCE</scope>
    <source>
        <strain evidence="1">SD-1</strain>
    </source>
</reference>
<name>A0AAX3EJP7_PAEUR</name>
<dbReference type="Proteomes" id="UP001163293">
    <property type="component" value="Chromosome"/>
</dbReference>
<organism evidence="1 2">
    <name type="scientific">Paenarthrobacter ureafaciens</name>
    <dbReference type="NCBI Taxonomy" id="37931"/>
    <lineage>
        <taxon>Bacteria</taxon>
        <taxon>Bacillati</taxon>
        <taxon>Actinomycetota</taxon>
        <taxon>Actinomycetes</taxon>
        <taxon>Micrococcales</taxon>
        <taxon>Micrococcaceae</taxon>
        <taxon>Paenarthrobacter</taxon>
    </lineage>
</organism>
<proteinExistence type="predicted"/>
<evidence type="ECO:0000313" key="2">
    <source>
        <dbReference type="Proteomes" id="UP001163293"/>
    </source>
</evidence>
<keyword evidence="2" id="KW-1185">Reference proteome</keyword>